<evidence type="ECO:0000313" key="2">
    <source>
        <dbReference type="Proteomes" id="UP000829362"/>
    </source>
</evidence>
<dbReference type="Proteomes" id="UP000829362">
    <property type="component" value="Segment"/>
</dbReference>
<dbReference type="EMBL" id="OL473597">
    <property type="protein sequence ID" value="UNH61140.1"/>
    <property type="molecule type" value="Genomic_DNA"/>
</dbReference>
<evidence type="ECO:0000313" key="1">
    <source>
        <dbReference type="EMBL" id="UNH61140.1"/>
    </source>
</evidence>
<accession>A0AC61TSC6</accession>
<proteinExistence type="predicted"/>
<reference evidence="1" key="1">
    <citation type="submission" date="2021-11" db="EMBL/GenBank/DDBJ databases">
        <authorList>
            <person name="Rong C."/>
            <person name="Yang Y."/>
            <person name="Li S."/>
            <person name="Zhou K."/>
            <person name="Xu Y."/>
            <person name="Zhang R."/>
            <person name="Zhang Y."/>
        </authorList>
    </citation>
    <scope>NUCLEOTIDE SEQUENCE</scope>
</reference>
<gene>
    <name evidence="1" type="ORF">SSZBM1_23</name>
</gene>
<organism evidence="1 2">
    <name type="scientific">Synechococcus phage S-SZBM1</name>
    <dbReference type="NCBI Taxonomy" id="2926475"/>
    <lineage>
        <taxon>Viruses</taxon>
        <taxon>Duplodnaviria</taxon>
        <taxon>Heunggongvirae</taxon>
        <taxon>Uroviricota</taxon>
        <taxon>Caudoviricetes</taxon>
        <taxon>Pantevenvirales</taxon>
        <taxon>Kyanoviridae</taxon>
        <taxon>Shenzhenivirus</taxon>
        <taxon>Shenzhenivirus sszbm1</taxon>
    </lineage>
</organism>
<protein>
    <submittedName>
        <fullName evidence="1">Uncharacterized protein</fullName>
    </submittedName>
</protein>
<keyword evidence="2" id="KW-1185">Reference proteome</keyword>
<name>A0AC61TSC6_9CAUD</name>
<sequence>MQLSTFSKIDGKPSMVVDYYPVKLSDRHMFKVLKFQGVDTMSYKCITKKDFEREMNERIGLGWEVTGFNTEVKNVNPMAGAC</sequence>